<evidence type="ECO:0000313" key="8">
    <source>
        <dbReference type="EMBL" id="GIL30436.1"/>
    </source>
</evidence>
<name>A0A8J4AFL5_9ACTN</name>
<dbReference type="PANTHER" id="PTHR43619:SF2">
    <property type="entry name" value="S-ADENOSYL-L-METHIONINE-DEPENDENT METHYLTRANSFERASES SUPERFAMILY PROTEIN"/>
    <property type="match status" value="1"/>
</dbReference>
<dbReference type="SUPFAM" id="SSF53335">
    <property type="entry name" value="S-adenosyl-L-methionine-dependent methyltransferases"/>
    <property type="match status" value="1"/>
</dbReference>
<proteinExistence type="inferred from homology"/>
<protein>
    <recommendedName>
        <fullName evidence="6">S-adenosyl-L-methionine-dependent methyltransferase</fullName>
        <ecNumber evidence="6">2.1.1.-</ecNumber>
    </recommendedName>
</protein>
<sequence length="308" mass="33464">MDSGRHDADGWDLASSVGATPTMSAAVRALVTRTDPDRLDDPFAEPLVRAVGVDVLTRLARGEVAADGGSGPDGAVEQLWLDIAVVRTRFYDEYFLAAAAAGIRQVVILAAGLDSRAYRLSWPAGTVLYEVDQPDVLEFKTRTLGGLGAMPVAERRPVGADLREDWPTSLRANGFDPSRPTAWAAEGLLGYLPAEAQDRLLDTVTGLSAPGSRLATESRPNPKPGDDGRTRQHLDRIAQRWRAEGFDSDMARLRYYGDRNEAAPYLADRGWTLRTTTIRELFAANGFDSLGDDEARMGDTRYLTGSLP</sequence>
<dbReference type="Proteomes" id="UP000614996">
    <property type="component" value="Unassembled WGS sequence"/>
</dbReference>
<dbReference type="EMBL" id="BOPO01000117">
    <property type="protein sequence ID" value="GIL30436.1"/>
    <property type="molecule type" value="Genomic_DNA"/>
</dbReference>
<reference evidence="9" key="1">
    <citation type="journal article" date="2021" name="Int. J. Syst. Evol. Microbiol.">
        <title>Actinocatenispora comari sp. nov., an endophytic actinomycete isolated from aerial parts of Comarum salesowianum.</title>
        <authorList>
            <person name="Oyunbileg N."/>
            <person name="Iizaka Y."/>
            <person name="Hamada M."/>
            <person name="Davaapurev B.O."/>
            <person name="Fukumoto A."/>
            <person name="Tsetseg B."/>
            <person name="Kato F."/>
            <person name="Tamura T."/>
            <person name="Batkhuu J."/>
            <person name="Anzai Y."/>
        </authorList>
    </citation>
    <scope>NUCLEOTIDE SEQUENCE [LARGE SCALE GENOMIC DNA]</scope>
    <source>
        <strain evidence="9">NUM-2625</strain>
    </source>
</reference>
<dbReference type="NCBIfam" id="TIGR00027">
    <property type="entry name" value="mthyl_TIGR00027"/>
    <property type="match status" value="1"/>
</dbReference>
<dbReference type="Gene3D" id="3.40.50.150">
    <property type="entry name" value="Vaccinia Virus protein VP39"/>
    <property type="match status" value="1"/>
</dbReference>
<dbReference type="InterPro" id="IPR011610">
    <property type="entry name" value="SAM_mthyl_Trfase_ML2640-like"/>
</dbReference>
<gene>
    <name evidence="8" type="ORF">NUM_56900</name>
</gene>
<dbReference type="EC" id="2.1.1.-" evidence="6"/>
<dbReference type="AlphaFoldDB" id="A0A8J4AFL5"/>
<evidence type="ECO:0000256" key="1">
    <source>
        <dbReference type="ARBA" id="ARBA00003907"/>
    </source>
</evidence>
<dbReference type="Pfam" id="PF04072">
    <property type="entry name" value="LCM"/>
    <property type="match status" value="1"/>
</dbReference>
<evidence type="ECO:0000256" key="3">
    <source>
        <dbReference type="ARBA" id="ARBA00022603"/>
    </source>
</evidence>
<keyword evidence="4" id="KW-0808">Transferase</keyword>
<evidence type="ECO:0000256" key="2">
    <source>
        <dbReference type="ARBA" id="ARBA00008138"/>
    </source>
</evidence>
<evidence type="ECO:0000313" key="9">
    <source>
        <dbReference type="Proteomes" id="UP000614996"/>
    </source>
</evidence>
<evidence type="ECO:0000256" key="7">
    <source>
        <dbReference type="SAM" id="MobiDB-lite"/>
    </source>
</evidence>
<comment type="function">
    <text evidence="1 6">Exhibits S-adenosyl-L-methionine-dependent methyltransferase activity.</text>
</comment>
<evidence type="ECO:0000256" key="6">
    <source>
        <dbReference type="RuleBase" id="RU362030"/>
    </source>
</evidence>
<evidence type="ECO:0000256" key="5">
    <source>
        <dbReference type="ARBA" id="ARBA00022691"/>
    </source>
</evidence>
<accession>A0A8J4AFL5</accession>
<comment type="similarity">
    <text evidence="2 6">Belongs to the UPF0677 family.</text>
</comment>
<keyword evidence="5 6" id="KW-0949">S-adenosyl-L-methionine</keyword>
<keyword evidence="3 6" id="KW-0489">Methyltransferase</keyword>
<dbReference type="GO" id="GO:0032259">
    <property type="term" value="P:methylation"/>
    <property type="evidence" value="ECO:0007669"/>
    <property type="project" value="UniProtKB-KW"/>
</dbReference>
<dbReference type="PANTHER" id="PTHR43619">
    <property type="entry name" value="S-ADENOSYL-L-METHIONINE-DEPENDENT METHYLTRANSFERASE YKTD-RELATED"/>
    <property type="match status" value="1"/>
</dbReference>
<dbReference type="GO" id="GO:0008168">
    <property type="term" value="F:methyltransferase activity"/>
    <property type="evidence" value="ECO:0007669"/>
    <property type="project" value="UniProtKB-UniRule"/>
</dbReference>
<dbReference type="InterPro" id="IPR007213">
    <property type="entry name" value="Ppm1/Ppm2/Tcmp"/>
</dbReference>
<dbReference type="InterPro" id="IPR029063">
    <property type="entry name" value="SAM-dependent_MTases_sf"/>
</dbReference>
<feature type="region of interest" description="Disordered" evidence="7">
    <location>
        <begin position="207"/>
        <end position="232"/>
    </location>
</feature>
<organism evidence="8 9">
    <name type="scientific">Actinocatenispora comari</name>
    <dbReference type="NCBI Taxonomy" id="2807577"/>
    <lineage>
        <taxon>Bacteria</taxon>
        <taxon>Bacillati</taxon>
        <taxon>Actinomycetota</taxon>
        <taxon>Actinomycetes</taxon>
        <taxon>Micromonosporales</taxon>
        <taxon>Micromonosporaceae</taxon>
        <taxon>Actinocatenispora</taxon>
    </lineage>
</organism>
<keyword evidence="9" id="KW-1185">Reference proteome</keyword>
<evidence type="ECO:0000256" key="4">
    <source>
        <dbReference type="ARBA" id="ARBA00022679"/>
    </source>
</evidence>
<dbReference type="RefSeq" id="WP_207128083.1">
    <property type="nucleotide sequence ID" value="NZ_BOPO01000117.1"/>
</dbReference>
<comment type="caution">
    <text evidence="8">The sequence shown here is derived from an EMBL/GenBank/DDBJ whole genome shotgun (WGS) entry which is preliminary data.</text>
</comment>